<accession>A0A6A6D119</accession>
<evidence type="ECO:0000256" key="5">
    <source>
        <dbReference type="ARBA" id="ARBA00038347"/>
    </source>
</evidence>
<feature type="transmembrane region" description="Helical" evidence="10">
    <location>
        <begin position="252"/>
        <end position="278"/>
    </location>
</feature>
<evidence type="ECO:0000256" key="7">
    <source>
        <dbReference type="ARBA" id="ARBA00069139"/>
    </source>
</evidence>
<dbReference type="InterPro" id="IPR011701">
    <property type="entry name" value="MFS"/>
</dbReference>
<dbReference type="Pfam" id="PF07690">
    <property type="entry name" value="MFS_1"/>
    <property type="match status" value="1"/>
</dbReference>
<protein>
    <recommendedName>
        <fullName evidence="7">Cercosporin MFS transporter CTB4</fullName>
    </recommendedName>
    <alternativeName>
        <fullName evidence="8">Cercosporin toxin biosynthesis cluster protein 4</fullName>
    </alternativeName>
</protein>
<feature type="transmembrane region" description="Helical" evidence="10">
    <location>
        <begin position="497"/>
        <end position="519"/>
    </location>
</feature>
<keyword evidence="2 10" id="KW-0812">Transmembrane</keyword>
<feature type="transmembrane region" description="Helical" evidence="10">
    <location>
        <begin position="320"/>
        <end position="344"/>
    </location>
</feature>
<feature type="transmembrane region" description="Helical" evidence="10">
    <location>
        <begin position="189"/>
        <end position="210"/>
    </location>
</feature>
<dbReference type="RefSeq" id="XP_033672741.1">
    <property type="nucleotide sequence ID" value="XM_033804347.1"/>
</dbReference>
<keyword evidence="4 10" id="KW-0472">Membrane</keyword>
<feature type="transmembrane region" description="Helical" evidence="10">
    <location>
        <begin position="435"/>
        <end position="456"/>
    </location>
</feature>
<feature type="domain" description="Major facilitator superfamily (MFS) profile" evidence="11">
    <location>
        <begin position="94"/>
        <end position="532"/>
    </location>
</feature>
<feature type="region of interest" description="Disordered" evidence="9">
    <location>
        <begin position="1"/>
        <end position="83"/>
    </location>
</feature>
<evidence type="ECO:0000313" key="12">
    <source>
        <dbReference type="EMBL" id="KAF2171852.1"/>
    </source>
</evidence>
<evidence type="ECO:0000313" key="13">
    <source>
        <dbReference type="Proteomes" id="UP000799537"/>
    </source>
</evidence>
<comment type="function">
    <text evidence="6">MFS transporter; part of the gene cluster that mediates the biosynthesis of cercosporin, a light-activated, non-host-selective toxin. The perylenequinone chromophore of cercosporin absorbs light energy to attain an electronically-activated triplet state and produces active oxygen species such as the hydroxyl radical, superoxide, hydrogen peroxide or singlet oxygen upon reaction with oxygen molecules. These reactive oxygen species cause damage to various cellular components including lipids, proteins and nucleic acids. Responsible for secretion and accumulation of cercosporin, but does not play any roles in self-protection against the toxicity of cercosporin.</text>
</comment>
<proteinExistence type="inferred from homology"/>
<keyword evidence="3 10" id="KW-1133">Transmembrane helix</keyword>
<reference evidence="12" key="1">
    <citation type="journal article" date="2020" name="Stud. Mycol.">
        <title>101 Dothideomycetes genomes: a test case for predicting lifestyles and emergence of pathogens.</title>
        <authorList>
            <person name="Haridas S."/>
            <person name="Albert R."/>
            <person name="Binder M."/>
            <person name="Bloem J."/>
            <person name="Labutti K."/>
            <person name="Salamov A."/>
            <person name="Andreopoulos B."/>
            <person name="Baker S."/>
            <person name="Barry K."/>
            <person name="Bills G."/>
            <person name="Bluhm B."/>
            <person name="Cannon C."/>
            <person name="Castanera R."/>
            <person name="Culley D."/>
            <person name="Daum C."/>
            <person name="Ezra D."/>
            <person name="Gonzalez J."/>
            <person name="Henrissat B."/>
            <person name="Kuo A."/>
            <person name="Liang C."/>
            <person name="Lipzen A."/>
            <person name="Lutzoni F."/>
            <person name="Magnuson J."/>
            <person name="Mondo S."/>
            <person name="Nolan M."/>
            <person name="Ohm R."/>
            <person name="Pangilinan J."/>
            <person name="Park H.-J."/>
            <person name="Ramirez L."/>
            <person name="Alfaro M."/>
            <person name="Sun H."/>
            <person name="Tritt A."/>
            <person name="Yoshinaga Y."/>
            <person name="Zwiers L.-H."/>
            <person name="Turgeon B."/>
            <person name="Goodwin S."/>
            <person name="Spatafora J."/>
            <person name="Crous P."/>
            <person name="Grigoriev I."/>
        </authorList>
    </citation>
    <scope>NUCLEOTIDE SEQUENCE</scope>
    <source>
        <strain evidence="12">ATCC 36951</strain>
    </source>
</reference>
<keyword evidence="13" id="KW-1185">Reference proteome</keyword>
<dbReference type="FunFam" id="1.20.1250.20:FF:000011">
    <property type="entry name" value="MFS multidrug transporter, putative"/>
    <property type="match status" value="1"/>
</dbReference>
<feature type="transmembrane region" description="Helical" evidence="10">
    <location>
        <begin position="468"/>
        <end position="485"/>
    </location>
</feature>
<comment type="similarity">
    <text evidence="5">Belongs to the major facilitator superfamily. CAR1 family.</text>
</comment>
<evidence type="ECO:0000256" key="1">
    <source>
        <dbReference type="ARBA" id="ARBA00004141"/>
    </source>
</evidence>
<feature type="transmembrane region" description="Helical" evidence="10">
    <location>
        <begin position="364"/>
        <end position="383"/>
    </location>
</feature>
<feature type="compositionally biased region" description="Basic and acidic residues" evidence="9">
    <location>
        <begin position="26"/>
        <end position="40"/>
    </location>
</feature>
<organism evidence="12 13">
    <name type="scientific">Zasmidium cellare ATCC 36951</name>
    <dbReference type="NCBI Taxonomy" id="1080233"/>
    <lineage>
        <taxon>Eukaryota</taxon>
        <taxon>Fungi</taxon>
        <taxon>Dikarya</taxon>
        <taxon>Ascomycota</taxon>
        <taxon>Pezizomycotina</taxon>
        <taxon>Dothideomycetes</taxon>
        <taxon>Dothideomycetidae</taxon>
        <taxon>Mycosphaerellales</taxon>
        <taxon>Mycosphaerellaceae</taxon>
        <taxon>Zasmidium</taxon>
    </lineage>
</organism>
<dbReference type="OrthoDB" id="446368at2759"/>
<feature type="transmembrane region" description="Helical" evidence="10">
    <location>
        <begin position="404"/>
        <end position="423"/>
    </location>
</feature>
<dbReference type="GO" id="GO:0022857">
    <property type="term" value="F:transmembrane transporter activity"/>
    <property type="evidence" value="ECO:0007669"/>
    <property type="project" value="InterPro"/>
</dbReference>
<evidence type="ECO:0000256" key="9">
    <source>
        <dbReference type="SAM" id="MobiDB-lite"/>
    </source>
</evidence>
<dbReference type="Proteomes" id="UP000799537">
    <property type="component" value="Unassembled WGS sequence"/>
</dbReference>
<comment type="subcellular location">
    <subcellularLocation>
        <location evidence="1">Membrane</location>
        <topology evidence="1">Multi-pass membrane protein</topology>
    </subcellularLocation>
</comment>
<dbReference type="PANTHER" id="PTHR23502">
    <property type="entry name" value="MAJOR FACILITATOR SUPERFAMILY"/>
    <property type="match status" value="1"/>
</dbReference>
<feature type="transmembrane region" description="Helical" evidence="10">
    <location>
        <begin position="160"/>
        <end position="177"/>
    </location>
</feature>
<dbReference type="InterPro" id="IPR020846">
    <property type="entry name" value="MFS_dom"/>
</dbReference>
<dbReference type="GO" id="GO:0005886">
    <property type="term" value="C:plasma membrane"/>
    <property type="evidence" value="ECO:0007669"/>
    <property type="project" value="TreeGrafter"/>
</dbReference>
<sequence>MASQSAPRPDTQRSSQLSETSTLHRKGSEDLEKDAEKDGEVTDENEDADVERQQPSQAAGKEDENDQDPNVVGWDGPDDKLNPMNWNPKRKWAIAVCMGMMTLVVTFASSVLSSAVQPLSKEFHVGTEVVTLSTALFVLGFAFGPIVWGPFSELFGRKTPLFVGYIIFAIFQIPVAVAQNLQTIMICRFFGGFFASAPLAIVGGALADFFDPINRGVAMSIFGASTFCGPALGPITGGFITMSHLGWRWTQWITLIMAALFGSIGFIVIPETFAPVLLQRKAKKLRYQTRNWALHAPADEKEVNLHEIAEKYLLRPFKMLLLEPILVLVTIYIALIYGLIYGFFEAFPVSFQMERGWNLGVGALPFLSVLIGVIIGCLLIALISKTRLKRVMEQESHIVPEERLIPMIIGGGILPIGLFWFGWTSFPSITPWPQIIAAAPIGMGLMMVFLQGLNYLIDVYKMNANSAIAANTLFRSWVGAGFPLFATQMFKNLGVPWAMSLLGFLCLALFPVPIVYFIYGARIRKLSKFSPE</sequence>
<dbReference type="AlphaFoldDB" id="A0A6A6D119"/>
<dbReference type="InterPro" id="IPR036259">
    <property type="entry name" value="MFS_trans_sf"/>
</dbReference>
<dbReference type="CDD" id="cd17323">
    <property type="entry name" value="MFS_Tpo1_MDR_like"/>
    <property type="match status" value="1"/>
</dbReference>
<evidence type="ECO:0000256" key="4">
    <source>
        <dbReference type="ARBA" id="ARBA00023136"/>
    </source>
</evidence>
<feature type="compositionally biased region" description="Polar residues" evidence="9">
    <location>
        <begin position="1"/>
        <end position="21"/>
    </location>
</feature>
<feature type="transmembrane region" description="Helical" evidence="10">
    <location>
        <begin position="92"/>
        <end position="117"/>
    </location>
</feature>
<feature type="transmembrane region" description="Helical" evidence="10">
    <location>
        <begin position="129"/>
        <end position="148"/>
    </location>
</feature>
<dbReference type="SUPFAM" id="SSF103473">
    <property type="entry name" value="MFS general substrate transporter"/>
    <property type="match status" value="1"/>
</dbReference>
<gene>
    <name evidence="12" type="ORF">M409DRAFT_18085</name>
</gene>
<evidence type="ECO:0000256" key="3">
    <source>
        <dbReference type="ARBA" id="ARBA00022989"/>
    </source>
</evidence>
<evidence type="ECO:0000256" key="6">
    <source>
        <dbReference type="ARBA" id="ARBA00053977"/>
    </source>
</evidence>
<dbReference type="GeneID" id="54557619"/>
<evidence type="ECO:0000256" key="8">
    <source>
        <dbReference type="ARBA" id="ARBA00077167"/>
    </source>
</evidence>
<dbReference type="PANTHER" id="PTHR23502:SF47">
    <property type="entry name" value="MAJOR FACILITATOR SUPERFAMILY (MFS) PROFILE DOMAIN-CONTAINING PROTEIN-RELATED"/>
    <property type="match status" value="1"/>
</dbReference>
<name>A0A6A6D119_ZASCE</name>
<dbReference type="EMBL" id="ML993582">
    <property type="protein sequence ID" value="KAF2171852.1"/>
    <property type="molecule type" value="Genomic_DNA"/>
</dbReference>
<evidence type="ECO:0000256" key="10">
    <source>
        <dbReference type="SAM" id="Phobius"/>
    </source>
</evidence>
<evidence type="ECO:0000259" key="11">
    <source>
        <dbReference type="PROSITE" id="PS50850"/>
    </source>
</evidence>
<dbReference type="PROSITE" id="PS50850">
    <property type="entry name" value="MFS"/>
    <property type="match status" value="1"/>
</dbReference>
<feature type="transmembrane region" description="Helical" evidence="10">
    <location>
        <begin position="217"/>
        <end position="240"/>
    </location>
</feature>
<dbReference type="Gene3D" id="1.20.1250.20">
    <property type="entry name" value="MFS general substrate transporter like domains"/>
    <property type="match status" value="1"/>
</dbReference>
<evidence type="ECO:0000256" key="2">
    <source>
        <dbReference type="ARBA" id="ARBA00022692"/>
    </source>
</evidence>